<dbReference type="SUPFAM" id="SSF81653">
    <property type="entry name" value="Calcium ATPase, transduction domain A"/>
    <property type="match status" value="1"/>
</dbReference>
<comment type="similarity">
    <text evidence="3">Belongs to the cation transport ATPase (P-type) (TC 3.A.3) family. Type IIIB subfamily.</text>
</comment>
<dbReference type="SMART" id="SM00831">
    <property type="entry name" value="Cation_ATPase_N"/>
    <property type="match status" value="1"/>
</dbReference>
<keyword evidence="9 18" id="KW-0812">Transmembrane</keyword>
<evidence type="ECO:0000256" key="18">
    <source>
        <dbReference type="SAM" id="Phobius"/>
    </source>
</evidence>
<dbReference type="Gene3D" id="3.40.1110.10">
    <property type="entry name" value="Calcium-transporting ATPase, cytoplasmic domain N"/>
    <property type="match status" value="1"/>
</dbReference>
<evidence type="ECO:0000256" key="10">
    <source>
        <dbReference type="ARBA" id="ARBA00022741"/>
    </source>
</evidence>
<dbReference type="NCBIfam" id="TIGR01524">
    <property type="entry name" value="ATPase-IIIB_Mg"/>
    <property type="match status" value="1"/>
</dbReference>
<dbReference type="SFLD" id="SFLDG00002">
    <property type="entry name" value="C1.7:_P-type_atpase_like"/>
    <property type="match status" value="1"/>
</dbReference>
<evidence type="ECO:0000256" key="11">
    <source>
        <dbReference type="ARBA" id="ARBA00022840"/>
    </source>
</evidence>
<dbReference type="Gene3D" id="1.20.1110.10">
    <property type="entry name" value="Calcium-transporting ATPase, transmembrane domain"/>
    <property type="match status" value="1"/>
</dbReference>
<dbReference type="GO" id="GO:0005524">
    <property type="term" value="F:ATP binding"/>
    <property type="evidence" value="ECO:0007669"/>
    <property type="project" value="UniProtKB-KW"/>
</dbReference>
<keyword evidence="7" id="KW-0997">Cell inner membrane</keyword>
<evidence type="ECO:0000256" key="6">
    <source>
        <dbReference type="ARBA" id="ARBA00022475"/>
    </source>
</evidence>
<dbReference type="InterPro" id="IPR023214">
    <property type="entry name" value="HAD_sf"/>
</dbReference>
<keyword evidence="11" id="KW-0067">ATP-binding</keyword>
<evidence type="ECO:0000256" key="2">
    <source>
        <dbReference type="ARBA" id="ARBA00004429"/>
    </source>
</evidence>
<sequence>MGVRRRYPHVDRREPHQPLHVVLMIGEPDQQSVSPEDGAYWSIETNDLLRRLATSVSGLASSEAASRLAKFGRNTPVSTSSASALAVFARQFRSPLVLILIFAACVSAFVGDGQEAVIIGAIVLASCVLSFTQEYGASRATEALKQRISRKAIVLRDGAECSVAAEDIVPGDVIRLSAGNLIPVDGIILDARDFNVSEAVLTGETFPAVKTTGRSAPDAALTQRTNAVFTGTSVRSGTATVLAAATGTRTEFASIAAALERQIPETGFARGIRLFGYLMTEIMLAIVILVFFANLMLHRPLIESLLFSLALAVGLTPELLPAIISVTLARGARTMAADGVIVRRLDAIENLGSMDLLCTDKTGTLTEGVIHLDGWLDVDGNPSTDILLWGRLNATLQTGLKNPLDEAIAGAPGEGVALAAFTKVDEIPYDFIRKRLSVVVRNKDAEDLLITKGAVQNVLETCGFVRTAKGLEPLNEVHRAAIDEKFRRWSADGYRVLGLAIRRFEGQKTFSRKDEIDLAFAGFLLFLDPPKKGVKETLAELAQRGIAVKVISGDNRYVAAHLAQAIGLRADRIMTGEELSKLTKSALFAGVQHTDLFVEIDPNQKERIVQALRSRGRVVGYLGDGINDAPALHEADIGISVDSAVDVAREAADIILLKQDLGVLVRGVDDGRKTFANTMKYISITTSANFGNMISMAVASLFLPFLPLLAKQILLNNFLSDVPSLAIASDNVDPDQLHRPRHWDIRFVRRFMISFGLVSSLFDFATFTFLLSFAHATEAAFQTAWFVESLLTELAIVLIVRTHRAFWASRPSPLLAWLTLAVAIVAIMIPYLPFAAWFGFVPLPLPVLAGLVAITALYLLASEATKRWFFGQESRARKTSLASQRSFLDRLVAKV</sequence>
<dbReference type="Gene3D" id="2.70.150.10">
    <property type="entry name" value="Calcium-transporting ATPase, cytoplasmic transduction domain A"/>
    <property type="match status" value="1"/>
</dbReference>
<evidence type="ECO:0000256" key="14">
    <source>
        <dbReference type="ARBA" id="ARBA00022989"/>
    </source>
</evidence>
<dbReference type="InterPro" id="IPR006415">
    <property type="entry name" value="P-type_ATPase_IIIB"/>
</dbReference>
<comment type="subcellular location">
    <subcellularLocation>
        <location evidence="2">Cell inner membrane</location>
        <topology evidence="2">Multi-pass membrane protein</topology>
    </subcellularLocation>
</comment>
<name>A0A8T9AKG2_9HYPH</name>
<accession>A0A8T9AKG2</accession>
<evidence type="ECO:0000256" key="8">
    <source>
        <dbReference type="ARBA" id="ARBA00022553"/>
    </source>
</evidence>
<dbReference type="InterPro" id="IPR001757">
    <property type="entry name" value="P_typ_ATPase"/>
</dbReference>
<feature type="transmembrane region" description="Helical" evidence="18">
    <location>
        <begin position="92"/>
        <end position="110"/>
    </location>
</feature>
<dbReference type="GO" id="GO:0016887">
    <property type="term" value="F:ATP hydrolysis activity"/>
    <property type="evidence" value="ECO:0007669"/>
    <property type="project" value="InterPro"/>
</dbReference>
<dbReference type="EMBL" id="PNOT02000277">
    <property type="protein sequence ID" value="TSE04344.1"/>
    <property type="molecule type" value="Genomic_DNA"/>
</dbReference>
<dbReference type="AlphaFoldDB" id="A0A8T9AKG2"/>
<dbReference type="Gene3D" id="3.40.50.1000">
    <property type="entry name" value="HAD superfamily/HAD-like"/>
    <property type="match status" value="1"/>
</dbReference>
<dbReference type="SUPFAM" id="SSF81665">
    <property type="entry name" value="Calcium ATPase, transmembrane domain M"/>
    <property type="match status" value="1"/>
</dbReference>
<evidence type="ECO:0000256" key="4">
    <source>
        <dbReference type="ARBA" id="ARBA00012786"/>
    </source>
</evidence>
<gene>
    <name evidence="20" type="primary">mgtA</name>
    <name evidence="20" type="ORF">C1D09_024255</name>
</gene>
<feature type="transmembrane region" description="Helical" evidence="18">
    <location>
        <begin position="305"/>
        <end position="329"/>
    </location>
</feature>
<feature type="transmembrane region" description="Helical" evidence="18">
    <location>
        <begin position="812"/>
        <end position="831"/>
    </location>
</feature>
<dbReference type="InterPro" id="IPR023299">
    <property type="entry name" value="ATPase_P-typ_cyto_dom_N"/>
</dbReference>
<evidence type="ECO:0000256" key="12">
    <source>
        <dbReference type="ARBA" id="ARBA00022842"/>
    </source>
</evidence>
<comment type="caution">
    <text evidence="20">The sequence shown here is derived from an EMBL/GenBank/DDBJ whole genome shotgun (WGS) entry which is preliminary data.</text>
</comment>
<proteinExistence type="inferred from homology"/>
<evidence type="ECO:0000256" key="16">
    <source>
        <dbReference type="ARBA" id="ARBA00029806"/>
    </source>
</evidence>
<keyword evidence="15 18" id="KW-0472">Membrane</keyword>
<evidence type="ECO:0000256" key="3">
    <source>
        <dbReference type="ARBA" id="ARBA00008746"/>
    </source>
</evidence>
<dbReference type="Pfam" id="PF00689">
    <property type="entry name" value="Cation_ATPase_C"/>
    <property type="match status" value="1"/>
</dbReference>
<dbReference type="SFLD" id="SFLDF00027">
    <property type="entry name" value="p-type_atpase"/>
    <property type="match status" value="1"/>
</dbReference>
<evidence type="ECO:0000256" key="1">
    <source>
        <dbReference type="ARBA" id="ARBA00003954"/>
    </source>
</evidence>
<dbReference type="Pfam" id="PF00690">
    <property type="entry name" value="Cation_ATPase_N"/>
    <property type="match status" value="1"/>
</dbReference>
<evidence type="ECO:0000256" key="15">
    <source>
        <dbReference type="ARBA" id="ARBA00023136"/>
    </source>
</evidence>
<dbReference type="SUPFAM" id="SSF56784">
    <property type="entry name" value="HAD-like"/>
    <property type="match status" value="1"/>
</dbReference>
<evidence type="ECO:0000259" key="19">
    <source>
        <dbReference type="SMART" id="SM00831"/>
    </source>
</evidence>
<keyword evidence="21" id="KW-1185">Reference proteome</keyword>
<dbReference type="InterPro" id="IPR018303">
    <property type="entry name" value="ATPase_P-typ_P_site"/>
</dbReference>
<keyword evidence="14 18" id="KW-1133">Transmembrane helix</keyword>
<dbReference type="GO" id="GO:0015444">
    <property type="term" value="F:P-type magnesium transporter activity"/>
    <property type="evidence" value="ECO:0007669"/>
    <property type="project" value="UniProtKB-EC"/>
</dbReference>
<dbReference type="OrthoDB" id="391538at2"/>
<comment type="catalytic activity">
    <reaction evidence="17">
        <text>Mg(2+)(out) + ATP + H2O = Mg(2+)(in) + ADP + phosphate + H(+)</text>
        <dbReference type="Rhea" id="RHEA:10260"/>
        <dbReference type="ChEBI" id="CHEBI:15377"/>
        <dbReference type="ChEBI" id="CHEBI:15378"/>
        <dbReference type="ChEBI" id="CHEBI:18420"/>
        <dbReference type="ChEBI" id="CHEBI:30616"/>
        <dbReference type="ChEBI" id="CHEBI:43474"/>
        <dbReference type="ChEBI" id="CHEBI:456216"/>
        <dbReference type="EC" id="7.2.2.14"/>
    </reaction>
</comment>
<feature type="transmembrane region" description="Helical" evidence="18">
    <location>
        <begin position="837"/>
        <end position="860"/>
    </location>
</feature>
<evidence type="ECO:0000256" key="7">
    <source>
        <dbReference type="ARBA" id="ARBA00022519"/>
    </source>
</evidence>
<feature type="transmembrane region" description="Helical" evidence="18">
    <location>
        <begin position="116"/>
        <end position="137"/>
    </location>
</feature>
<feature type="domain" description="Cation-transporting P-type ATPase N-terminal" evidence="19">
    <location>
        <begin position="39"/>
        <end position="112"/>
    </location>
</feature>
<dbReference type="InterPro" id="IPR008250">
    <property type="entry name" value="ATPase_P-typ_transduc_dom_A_sf"/>
</dbReference>
<keyword evidence="8" id="KW-0597">Phosphoprotein</keyword>
<dbReference type="InterPro" id="IPR059000">
    <property type="entry name" value="ATPase_P-type_domA"/>
</dbReference>
<dbReference type="NCBIfam" id="TIGR01494">
    <property type="entry name" value="ATPase_P-type"/>
    <property type="match status" value="2"/>
</dbReference>
<keyword evidence="10" id="KW-0547">Nucleotide-binding</keyword>
<protein>
    <recommendedName>
        <fullName evidence="5">Magnesium-transporting ATPase, P-type 1</fullName>
        <ecNumber evidence="4">7.2.2.14</ecNumber>
    </recommendedName>
    <alternativeName>
        <fullName evidence="16">Mg(2+) transport ATPase, P-type 1</fullName>
    </alternativeName>
</protein>
<dbReference type="InterPro" id="IPR044492">
    <property type="entry name" value="P_typ_ATPase_HD_dom"/>
</dbReference>
<dbReference type="Proteomes" id="UP000235507">
    <property type="component" value="Unassembled WGS sequence"/>
</dbReference>
<dbReference type="EC" id="7.2.2.14" evidence="4"/>
<dbReference type="PANTHER" id="PTHR42861">
    <property type="entry name" value="CALCIUM-TRANSPORTING ATPASE"/>
    <property type="match status" value="1"/>
</dbReference>
<dbReference type="InterPro" id="IPR036412">
    <property type="entry name" value="HAD-like_sf"/>
</dbReference>
<dbReference type="InterPro" id="IPR006068">
    <property type="entry name" value="ATPase_P-typ_cation-transptr_C"/>
</dbReference>
<dbReference type="InterPro" id="IPR004014">
    <property type="entry name" value="ATPase_P-typ_cation-transptr_N"/>
</dbReference>
<dbReference type="Pfam" id="PF00122">
    <property type="entry name" value="E1-E2_ATPase"/>
    <property type="match status" value="1"/>
</dbReference>
<feature type="transmembrane region" description="Helical" evidence="18">
    <location>
        <begin position="274"/>
        <end position="293"/>
    </location>
</feature>
<evidence type="ECO:0000313" key="20">
    <source>
        <dbReference type="EMBL" id="TSE04344.1"/>
    </source>
</evidence>
<dbReference type="SFLD" id="SFLDS00003">
    <property type="entry name" value="Haloacid_Dehalogenase"/>
    <property type="match status" value="1"/>
</dbReference>
<evidence type="ECO:0000256" key="13">
    <source>
        <dbReference type="ARBA" id="ARBA00022967"/>
    </source>
</evidence>
<dbReference type="InterPro" id="IPR023298">
    <property type="entry name" value="ATPase_P-typ_TM_dom_sf"/>
</dbReference>
<reference evidence="20" key="1">
    <citation type="submission" date="2019-07" db="EMBL/GenBank/DDBJ databases">
        <title>Mesorhizobum intechiensis sp. nov. isolated from nodules of Lotus tenuis growing in lowlands of the Flooding Pampa, Argentina.</title>
        <authorList>
            <person name="Estrella M.J."/>
            <person name="Torres Tejerizo G.A."/>
            <person name="Cumpa Velazquez L.M."/>
            <person name="Fontana F."/>
            <person name="Hansen L."/>
            <person name="Pistorio M."/>
            <person name="Sannazzaro A.I."/>
        </authorList>
    </citation>
    <scope>NUCLEOTIDE SEQUENCE</scope>
    <source>
        <strain evidence="20">BD68</strain>
    </source>
</reference>
<dbReference type="PROSITE" id="PS00154">
    <property type="entry name" value="ATPASE_E1_E2"/>
    <property type="match status" value="1"/>
</dbReference>
<organism evidence="20 21">
    <name type="scientific">Mesorhizobium intechi</name>
    <dbReference type="NCBI Taxonomy" id="537601"/>
    <lineage>
        <taxon>Bacteria</taxon>
        <taxon>Pseudomonadati</taxon>
        <taxon>Pseudomonadota</taxon>
        <taxon>Alphaproteobacteria</taxon>
        <taxon>Hyphomicrobiales</taxon>
        <taxon>Phyllobacteriaceae</taxon>
        <taxon>Mesorhizobium</taxon>
    </lineage>
</organism>
<feature type="transmembrane region" description="Helical" evidence="18">
    <location>
        <begin position="751"/>
        <end position="773"/>
    </location>
</feature>
<keyword evidence="13" id="KW-1278">Translocase</keyword>
<comment type="function">
    <text evidence="1">Mediates magnesium influx to the cytosol.</text>
</comment>
<dbReference type="GO" id="GO:0005886">
    <property type="term" value="C:plasma membrane"/>
    <property type="evidence" value="ECO:0007669"/>
    <property type="project" value="UniProtKB-SubCell"/>
</dbReference>
<keyword evidence="6" id="KW-1003">Cell membrane</keyword>
<keyword evidence="12" id="KW-0460">Magnesium</keyword>
<dbReference type="PRINTS" id="PR01836">
    <property type="entry name" value="MGATPASE"/>
</dbReference>
<evidence type="ECO:0000256" key="17">
    <source>
        <dbReference type="ARBA" id="ARBA00047295"/>
    </source>
</evidence>
<evidence type="ECO:0000256" key="5">
    <source>
        <dbReference type="ARBA" id="ARBA00013555"/>
    </source>
</evidence>
<dbReference type="Pfam" id="PF13246">
    <property type="entry name" value="Cation_ATPase"/>
    <property type="match status" value="1"/>
</dbReference>
<evidence type="ECO:0000256" key="9">
    <source>
        <dbReference type="ARBA" id="ARBA00022692"/>
    </source>
</evidence>
<evidence type="ECO:0000313" key="21">
    <source>
        <dbReference type="Proteomes" id="UP000235507"/>
    </source>
</evidence>